<dbReference type="Pfam" id="PF00353">
    <property type="entry name" value="HemolysinCabind"/>
    <property type="match status" value="4"/>
</dbReference>
<dbReference type="GO" id="GO:0005576">
    <property type="term" value="C:extracellular region"/>
    <property type="evidence" value="ECO:0007669"/>
    <property type="project" value="UniProtKB-SubCell"/>
</dbReference>
<dbReference type="InterPro" id="IPR050557">
    <property type="entry name" value="RTX_toxin/Mannuronan_C5-epim"/>
</dbReference>
<dbReference type="EMBL" id="CP025958">
    <property type="protein sequence ID" value="AWM35976.1"/>
    <property type="molecule type" value="Genomic_DNA"/>
</dbReference>
<dbReference type="SUPFAM" id="SSF51120">
    <property type="entry name" value="beta-Roll"/>
    <property type="match status" value="2"/>
</dbReference>
<dbReference type="AlphaFoldDB" id="A0A2Z3GX42"/>
<proteinExistence type="predicted"/>
<dbReference type="GO" id="GO:0005509">
    <property type="term" value="F:calcium ion binding"/>
    <property type="evidence" value="ECO:0007669"/>
    <property type="project" value="InterPro"/>
</dbReference>
<dbReference type="Proteomes" id="UP000245802">
    <property type="component" value="Chromosome"/>
</dbReference>
<protein>
    <submittedName>
        <fullName evidence="4">Calcium-binding protein</fullName>
    </submittedName>
</protein>
<gene>
    <name evidence="4" type="ORF">C1280_02415</name>
</gene>
<evidence type="ECO:0000313" key="4">
    <source>
        <dbReference type="EMBL" id="AWM35976.1"/>
    </source>
</evidence>
<organism evidence="4 5">
    <name type="scientific">Gemmata obscuriglobus</name>
    <dbReference type="NCBI Taxonomy" id="114"/>
    <lineage>
        <taxon>Bacteria</taxon>
        <taxon>Pseudomonadati</taxon>
        <taxon>Planctomycetota</taxon>
        <taxon>Planctomycetia</taxon>
        <taxon>Gemmatales</taxon>
        <taxon>Gemmataceae</taxon>
        <taxon>Gemmata</taxon>
    </lineage>
</organism>
<feature type="region of interest" description="Disordered" evidence="3">
    <location>
        <begin position="286"/>
        <end position="314"/>
    </location>
</feature>
<comment type="subcellular location">
    <subcellularLocation>
        <location evidence="1">Secreted</location>
    </subcellularLocation>
</comment>
<accession>A0A2Z3GX42</accession>
<dbReference type="PROSITE" id="PS00330">
    <property type="entry name" value="HEMOLYSIN_CALCIUM"/>
    <property type="match status" value="2"/>
</dbReference>
<dbReference type="RefSeq" id="WP_010050862.1">
    <property type="nucleotide sequence ID" value="NZ_CP025958.1"/>
</dbReference>
<dbReference type="InterPro" id="IPR001343">
    <property type="entry name" value="Hemolysn_Ca-bd"/>
</dbReference>
<keyword evidence="5" id="KW-1185">Reference proteome</keyword>
<keyword evidence="2" id="KW-0964">Secreted</keyword>
<evidence type="ECO:0000313" key="5">
    <source>
        <dbReference type="Proteomes" id="UP000245802"/>
    </source>
</evidence>
<reference evidence="4 5" key="1">
    <citation type="submission" date="2018-01" db="EMBL/GenBank/DDBJ databases">
        <title>G. obscuriglobus.</title>
        <authorList>
            <person name="Franke J."/>
            <person name="Blomberg W."/>
            <person name="Selmecki A."/>
        </authorList>
    </citation>
    <scope>NUCLEOTIDE SEQUENCE [LARGE SCALE GENOMIC DNA]</scope>
    <source>
        <strain evidence="4 5">DSM 5831</strain>
    </source>
</reference>
<dbReference type="PANTHER" id="PTHR38340">
    <property type="entry name" value="S-LAYER PROTEIN"/>
    <property type="match status" value="1"/>
</dbReference>
<dbReference type="PRINTS" id="PR00313">
    <property type="entry name" value="CABNDNGRPT"/>
</dbReference>
<evidence type="ECO:0000256" key="3">
    <source>
        <dbReference type="SAM" id="MobiDB-lite"/>
    </source>
</evidence>
<evidence type="ECO:0000256" key="1">
    <source>
        <dbReference type="ARBA" id="ARBA00004613"/>
    </source>
</evidence>
<dbReference type="KEGG" id="gog:C1280_02415"/>
<dbReference type="OrthoDB" id="292220at2"/>
<evidence type="ECO:0000256" key="2">
    <source>
        <dbReference type="ARBA" id="ARBA00022525"/>
    </source>
</evidence>
<sequence length="371" mass="39398">MTSWLKNFLAPTSPAPCRARLGVETLSSRLTPAGVSLSGTTLLIEGTAGDDRVDVVPNYLGGIDVTVTLAGDGPVLYRYDIGETTAIRFGGYDGNDYISNLSWNKLTAYGGRGDDTLRGGYVADELIGGEGNDFIRGYTGNDFVNGDGGNDTIYTDEGDDTVYGGDGNDIVYAGAGNDKVYGGAGRDSVYAGAGNDIVYGDYDPAAHYVYVDDEEGYRYKPTIVLTSNAEDTLYGEDGEDRLQGGDGNDKLYGGNGNDTLGATWMAVEWGPEYQYDGSYVGRPVTIKSDEGESGDDYLSGGAGNDTLRGGDGSDTLSGGDGSDWLYAGWVWGSLDGDKDYLYGDAGYDHFLEVEARDKTDWNFEHISALPG</sequence>
<name>A0A2Z3GX42_9BACT</name>
<dbReference type="InterPro" id="IPR018511">
    <property type="entry name" value="Hemolysin-typ_Ca-bd_CS"/>
</dbReference>
<dbReference type="InterPro" id="IPR011049">
    <property type="entry name" value="Serralysin-like_metalloprot_C"/>
</dbReference>
<dbReference type="PANTHER" id="PTHR38340:SF1">
    <property type="entry name" value="S-LAYER PROTEIN"/>
    <property type="match status" value="1"/>
</dbReference>
<dbReference type="Gene3D" id="2.150.10.10">
    <property type="entry name" value="Serralysin-like metalloprotease, C-terminal"/>
    <property type="match status" value="4"/>
</dbReference>